<dbReference type="EMBL" id="CP165627">
    <property type="protein sequence ID" value="XDV01034.1"/>
    <property type="molecule type" value="Genomic_DNA"/>
</dbReference>
<protein>
    <submittedName>
        <fullName evidence="2">PepSY-associated TM helix domain-containing protein</fullName>
    </submittedName>
</protein>
<keyword evidence="1" id="KW-0472">Membrane</keyword>
<evidence type="ECO:0000313" key="2">
    <source>
        <dbReference type="EMBL" id="XDV01034.1"/>
    </source>
</evidence>
<reference evidence="2" key="1">
    <citation type="submission" date="2024-07" db="EMBL/GenBank/DDBJ databases">
        <authorList>
            <person name="Biller S.J."/>
        </authorList>
    </citation>
    <scope>NUCLEOTIDE SEQUENCE</scope>
    <source>
        <strain evidence="2">WC2429</strain>
    </source>
</reference>
<feature type="transmembrane region" description="Helical" evidence="1">
    <location>
        <begin position="193"/>
        <end position="213"/>
    </location>
</feature>
<gene>
    <name evidence="2" type="ORF">AB3G32_11935</name>
</gene>
<accession>A0AB39WJ33</accession>
<keyword evidence="1" id="KW-1133">Transmembrane helix</keyword>
<feature type="transmembrane region" description="Helical" evidence="1">
    <location>
        <begin position="12"/>
        <end position="36"/>
    </location>
</feature>
<dbReference type="Pfam" id="PF03929">
    <property type="entry name" value="PepSY_TM"/>
    <property type="match status" value="1"/>
</dbReference>
<organism evidence="2">
    <name type="scientific">Flavobacterium sp. WC2429</name>
    <dbReference type="NCBI Taxonomy" id="3234140"/>
    <lineage>
        <taxon>Bacteria</taxon>
        <taxon>Pseudomonadati</taxon>
        <taxon>Bacteroidota</taxon>
        <taxon>Flavobacteriia</taxon>
        <taxon>Flavobacteriales</taxon>
        <taxon>Flavobacteriaceae</taxon>
        <taxon>Flavobacterium</taxon>
    </lineage>
</organism>
<dbReference type="AlphaFoldDB" id="A0AB39WJ33"/>
<dbReference type="PANTHER" id="PTHR34219">
    <property type="entry name" value="IRON-REGULATED INNER MEMBRANE PROTEIN-RELATED"/>
    <property type="match status" value="1"/>
</dbReference>
<dbReference type="PANTHER" id="PTHR34219:SF3">
    <property type="entry name" value="BLL7967 PROTEIN"/>
    <property type="match status" value="1"/>
</dbReference>
<name>A0AB39WJ33_9FLAO</name>
<dbReference type="RefSeq" id="WP_369764965.1">
    <property type="nucleotide sequence ID" value="NZ_CP165627.1"/>
</dbReference>
<evidence type="ECO:0000256" key="1">
    <source>
        <dbReference type="SAM" id="Phobius"/>
    </source>
</evidence>
<feature type="transmembrane region" description="Helical" evidence="1">
    <location>
        <begin position="341"/>
        <end position="362"/>
    </location>
</feature>
<dbReference type="InterPro" id="IPR005625">
    <property type="entry name" value="PepSY-ass_TM"/>
</dbReference>
<proteinExistence type="predicted"/>
<sequence>MNKTLKKSMGKIHLWLGLSSGLIVFIVALTGSILVFEDEIDLFINPEFYKVAEIGNNKKPIDHTIMVLQESQKVGKMLRIYTFDDPERTIQIMGKNSEGQTQFFSVDPYSGKVVGSAMQNSRFFSVVLDLHRHLLVEDIGKLITGCSCLLFAFVLISGFFLWWPKKIKNLKQRLTVKWDSSFKRVNWDFHSTFGFYSVLFLLVISLTGLTWSFEWFENGIYYLVDGTAKKAINKLENPIKKDRQLDKTAFYQSILNATDSVYPYRGNVQIRMPNDTMNSILVLKVHLEKNIPNQSSIAFFDKNTAKIIATKPYESFTKGDKIRRAIFPIHTGSIYGYPTKIIAFLVSLFAATSPITGLLIWLGRKKKNNLKIHKAS</sequence>
<feature type="transmembrane region" description="Helical" evidence="1">
    <location>
        <begin position="142"/>
        <end position="163"/>
    </location>
</feature>
<keyword evidence="1" id="KW-0812">Transmembrane</keyword>